<proteinExistence type="predicted"/>
<comment type="caution">
    <text evidence="1">The sequence shown here is derived from an EMBL/GenBank/DDBJ whole genome shotgun (WGS) entry which is preliminary data.</text>
</comment>
<keyword evidence="2" id="KW-1185">Reference proteome</keyword>
<evidence type="ECO:0000313" key="2">
    <source>
        <dbReference type="Proteomes" id="UP000309788"/>
    </source>
</evidence>
<dbReference type="AlphaFoldDB" id="A0A5R9K7G6"/>
<name>A0A5R9K7G6_9BACT</name>
<dbReference type="Gene3D" id="2.160.20.120">
    <property type="match status" value="1"/>
</dbReference>
<dbReference type="RefSeq" id="WP_138283154.1">
    <property type="nucleotide sequence ID" value="NZ_BMGE01000006.1"/>
</dbReference>
<dbReference type="OrthoDB" id="952674at2"/>
<dbReference type="Proteomes" id="UP000309788">
    <property type="component" value="Unassembled WGS sequence"/>
</dbReference>
<protein>
    <submittedName>
        <fullName evidence="1">Uncharacterized protein</fullName>
    </submittedName>
</protein>
<dbReference type="EMBL" id="VCEI01000029">
    <property type="protein sequence ID" value="TLU89800.1"/>
    <property type="molecule type" value="Genomic_DNA"/>
</dbReference>
<gene>
    <name evidence="1" type="ORF">FEM55_19895</name>
</gene>
<organism evidence="1 2">
    <name type="scientific">Dyadobacter sediminis</name>
    <dbReference type="NCBI Taxonomy" id="1493691"/>
    <lineage>
        <taxon>Bacteria</taxon>
        <taxon>Pseudomonadati</taxon>
        <taxon>Bacteroidota</taxon>
        <taxon>Cytophagia</taxon>
        <taxon>Cytophagales</taxon>
        <taxon>Spirosomataceae</taxon>
        <taxon>Dyadobacter</taxon>
    </lineage>
</organism>
<evidence type="ECO:0000313" key="1">
    <source>
        <dbReference type="EMBL" id="TLU89800.1"/>
    </source>
</evidence>
<sequence>MKRSNLVLSVLFALILIITVGANLILKAEYDKIDKKDPLASYSKTALPAFHYLKLNGKTFGVTQIQQGNAHELRIIADPKYFRWKVTGDTLQFTYLRDWEKNGAEKDYELRATPTFYIIAPSVTRIVSNDAILKVNGWKNKNMEIVMNGGAVEFSKNKIEDLKLHLNTDVLSKIDGGNSFGKASFKVRDNSTLIVEKNIFRTLDIKVDSTAHISLPGDLLHKLP</sequence>
<accession>A0A5R9K7G6</accession>
<reference evidence="1 2" key="1">
    <citation type="submission" date="2019-05" db="EMBL/GenBank/DDBJ databases">
        <authorList>
            <person name="Qu J.-H."/>
        </authorList>
    </citation>
    <scope>NUCLEOTIDE SEQUENCE [LARGE SCALE GENOMIC DNA]</scope>
    <source>
        <strain evidence="1 2">Z12</strain>
    </source>
</reference>